<reference evidence="3" key="1">
    <citation type="submission" date="2022-09" db="EMBL/GenBank/DDBJ databases">
        <authorList>
            <person name="Yuan C."/>
            <person name="Ke Z."/>
        </authorList>
    </citation>
    <scope>NUCLEOTIDE SEQUENCE</scope>
    <source>
        <strain evidence="3">LB-8</strain>
    </source>
</reference>
<evidence type="ECO:0000313" key="4">
    <source>
        <dbReference type="Proteomes" id="UP001155483"/>
    </source>
</evidence>
<name>A0A9X3B649_9BACT</name>
<dbReference type="SUPFAM" id="SSF53756">
    <property type="entry name" value="UDP-Glycosyltransferase/glycogen phosphorylase"/>
    <property type="match status" value="1"/>
</dbReference>
<keyword evidence="4" id="KW-1185">Reference proteome</keyword>
<dbReference type="PANTHER" id="PTHR45947">
    <property type="entry name" value="SULFOQUINOVOSYL TRANSFERASE SQD2"/>
    <property type="match status" value="1"/>
</dbReference>
<dbReference type="Pfam" id="PF00534">
    <property type="entry name" value="Glycos_transf_1"/>
    <property type="match status" value="1"/>
</dbReference>
<feature type="domain" description="Glycosyltransferase subfamily 4-like N-terminal" evidence="2">
    <location>
        <begin position="17"/>
        <end position="205"/>
    </location>
</feature>
<reference evidence="3" key="2">
    <citation type="submission" date="2023-04" db="EMBL/GenBank/DDBJ databases">
        <title>Paracnuella aquatica gen. nov., sp. nov., a member of the family Chitinophagaceae isolated from a hot spring.</title>
        <authorList>
            <person name="Wang C."/>
        </authorList>
    </citation>
    <scope>NUCLEOTIDE SEQUENCE</scope>
    <source>
        <strain evidence="3">LB-8</strain>
    </source>
</reference>
<evidence type="ECO:0000313" key="3">
    <source>
        <dbReference type="EMBL" id="MCU7547505.1"/>
    </source>
</evidence>
<dbReference type="CDD" id="cd03794">
    <property type="entry name" value="GT4_WbuB-like"/>
    <property type="match status" value="1"/>
</dbReference>
<dbReference type="InterPro" id="IPR050194">
    <property type="entry name" value="Glycosyltransferase_grp1"/>
</dbReference>
<protein>
    <submittedName>
        <fullName evidence="3">WcaI family glycosyltransferase</fullName>
    </submittedName>
</protein>
<evidence type="ECO:0000259" key="1">
    <source>
        <dbReference type="Pfam" id="PF00534"/>
    </source>
</evidence>
<dbReference type="Proteomes" id="UP001155483">
    <property type="component" value="Unassembled WGS sequence"/>
</dbReference>
<dbReference type="RefSeq" id="WP_279294953.1">
    <property type="nucleotide sequence ID" value="NZ_JAOTIF010000001.1"/>
</dbReference>
<feature type="domain" description="Glycosyl transferase family 1" evidence="1">
    <location>
        <begin position="221"/>
        <end position="389"/>
    </location>
</feature>
<dbReference type="GO" id="GO:0016758">
    <property type="term" value="F:hexosyltransferase activity"/>
    <property type="evidence" value="ECO:0007669"/>
    <property type="project" value="TreeGrafter"/>
</dbReference>
<dbReference type="NCBIfam" id="NF007640">
    <property type="entry name" value="PRK10307.1"/>
    <property type="match status" value="1"/>
</dbReference>
<organism evidence="3 4">
    <name type="scientific">Paraflavisolibacter caeni</name>
    <dbReference type="NCBI Taxonomy" id="2982496"/>
    <lineage>
        <taxon>Bacteria</taxon>
        <taxon>Pseudomonadati</taxon>
        <taxon>Bacteroidota</taxon>
        <taxon>Chitinophagia</taxon>
        <taxon>Chitinophagales</taxon>
        <taxon>Chitinophagaceae</taxon>
        <taxon>Paraflavisolibacter</taxon>
    </lineage>
</organism>
<dbReference type="AlphaFoldDB" id="A0A9X3B649"/>
<accession>A0A9X3B649</accession>
<dbReference type="Pfam" id="PF13579">
    <property type="entry name" value="Glyco_trans_4_4"/>
    <property type="match status" value="1"/>
</dbReference>
<comment type="caution">
    <text evidence="3">The sequence shown here is derived from an EMBL/GenBank/DDBJ whole genome shotgun (WGS) entry which is preliminary data.</text>
</comment>
<sequence length="409" mass="46348">MKKRLLLIGGNFTPEQTGIGKYNGEMINWFSNRGYDCTVITTSPYYPQWKVQQPYSNKWYKKEVIKGNSSDITVYRCPQYVPGQPSGLKRLIQEVSFNLSSLLSVLRILAKKKFDYVVTVVPPFYLGLHAVLYRKLRGAKFLYHVQDLQIDAAKELNMIQSEGLINTLFNVEKYILKNADVVSAVSTGMIRKMKEKTMKDVVFSPNWVDLKNFYPLTGKGKLKHQFGFAEDDKIILYSGAIGEKQGLEMILTSASKLKAHKNLKFVICGTGPYKDILEATAIQERLDNICFFPLQHLDGFNAFLNMADVHLVIQKKGASDLVMPSKLNNILAVGGLVLVTANPGSSLYQVVDENNIGILVEPENEVEFTKALIRICSMEHSEIKQNARKYVEDHLSMDEVLSRFIKHFN</sequence>
<dbReference type="InterPro" id="IPR028098">
    <property type="entry name" value="Glyco_trans_4-like_N"/>
</dbReference>
<dbReference type="PANTHER" id="PTHR45947:SF3">
    <property type="entry name" value="SULFOQUINOVOSYL TRANSFERASE SQD2"/>
    <property type="match status" value="1"/>
</dbReference>
<dbReference type="EMBL" id="JAOTIF010000001">
    <property type="protein sequence ID" value="MCU7547505.1"/>
    <property type="molecule type" value="Genomic_DNA"/>
</dbReference>
<dbReference type="Gene3D" id="3.40.50.2000">
    <property type="entry name" value="Glycogen Phosphorylase B"/>
    <property type="match status" value="2"/>
</dbReference>
<evidence type="ECO:0000259" key="2">
    <source>
        <dbReference type="Pfam" id="PF13579"/>
    </source>
</evidence>
<gene>
    <name evidence="3" type="ORF">OCK74_00185</name>
</gene>
<dbReference type="InterPro" id="IPR001296">
    <property type="entry name" value="Glyco_trans_1"/>
</dbReference>
<proteinExistence type="predicted"/>